<evidence type="ECO:0000256" key="1">
    <source>
        <dbReference type="SAM" id="Phobius"/>
    </source>
</evidence>
<dbReference type="EMBL" id="CP109495">
    <property type="protein sequence ID" value="WUX51511.1"/>
    <property type="molecule type" value="Genomic_DNA"/>
</dbReference>
<evidence type="ECO:0000313" key="3">
    <source>
        <dbReference type="Proteomes" id="UP001432209"/>
    </source>
</evidence>
<feature type="transmembrane region" description="Helical" evidence="1">
    <location>
        <begin position="41"/>
        <end position="65"/>
    </location>
</feature>
<organism evidence="2 3">
    <name type="scientific">Streptomyces niveus</name>
    <name type="common">Streptomyces spheroides</name>
    <dbReference type="NCBI Taxonomy" id="193462"/>
    <lineage>
        <taxon>Bacteria</taxon>
        <taxon>Bacillati</taxon>
        <taxon>Actinomycetota</taxon>
        <taxon>Actinomycetes</taxon>
        <taxon>Kitasatosporales</taxon>
        <taxon>Streptomycetaceae</taxon>
        <taxon>Streptomyces</taxon>
    </lineage>
</organism>
<gene>
    <name evidence="2" type="ORF">OG442_08175</name>
</gene>
<reference evidence="2" key="1">
    <citation type="submission" date="2022-10" db="EMBL/GenBank/DDBJ databases">
        <title>The complete genomes of actinobacterial strains from the NBC collection.</title>
        <authorList>
            <person name="Joergensen T.S."/>
            <person name="Alvarez Arevalo M."/>
            <person name="Sterndorff E.B."/>
            <person name="Faurdal D."/>
            <person name="Vuksanovic O."/>
            <person name="Mourched A.-S."/>
            <person name="Charusanti P."/>
            <person name="Shaw S."/>
            <person name="Blin K."/>
            <person name="Weber T."/>
        </authorList>
    </citation>
    <scope>NUCLEOTIDE SEQUENCE</scope>
    <source>
        <strain evidence="2">NBC_01432</strain>
    </source>
</reference>
<sequence>MILFVPAVLLGALALIVFFLLRGLAAVLPGGRQWSGWRRVAVVPAFVCAATATAAYSMGVVVLLLTMTVAEDGGTDSAPFPYNHPCREQLTGAVDYEVDFLTLRTVCVMEGGARRTVDDVPQGVRLTAAASAAGAAVLGGILLAAGGRADRDRARAQVDQ</sequence>
<dbReference type="RefSeq" id="WP_329075175.1">
    <property type="nucleotide sequence ID" value="NZ_CP108849.2"/>
</dbReference>
<keyword evidence="1" id="KW-0472">Membrane</keyword>
<evidence type="ECO:0008006" key="4">
    <source>
        <dbReference type="Google" id="ProtNLM"/>
    </source>
</evidence>
<name>A0ABZ1ZZJ8_STRNV</name>
<proteinExistence type="predicted"/>
<keyword evidence="1" id="KW-1133">Transmembrane helix</keyword>
<dbReference type="GeneID" id="91345708"/>
<accession>A0ABZ1ZZJ8</accession>
<dbReference type="Proteomes" id="UP001432209">
    <property type="component" value="Chromosome"/>
</dbReference>
<evidence type="ECO:0000313" key="2">
    <source>
        <dbReference type="EMBL" id="WUX51511.1"/>
    </source>
</evidence>
<keyword evidence="1" id="KW-0812">Transmembrane</keyword>
<protein>
    <recommendedName>
        <fullName evidence="4">Integral membrane protein</fullName>
    </recommendedName>
</protein>
<keyword evidence="3" id="KW-1185">Reference proteome</keyword>